<evidence type="ECO:0000256" key="4">
    <source>
        <dbReference type="ARBA" id="ARBA00022840"/>
    </source>
</evidence>
<dbReference type="InterPro" id="IPR027417">
    <property type="entry name" value="P-loop_NTPase"/>
</dbReference>
<dbReference type="InterPro" id="IPR047187">
    <property type="entry name" value="SF1_C_Upf1"/>
</dbReference>
<evidence type="ECO:0000259" key="5">
    <source>
        <dbReference type="Pfam" id="PF13086"/>
    </source>
</evidence>
<dbReference type="InterPro" id="IPR041677">
    <property type="entry name" value="DNA2/NAM7_AAA_11"/>
</dbReference>
<dbReference type="GO" id="GO:0043186">
    <property type="term" value="C:P granule"/>
    <property type="evidence" value="ECO:0007669"/>
    <property type="project" value="TreeGrafter"/>
</dbReference>
<protein>
    <submittedName>
        <fullName evidence="7">Uncharacterized protein</fullName>
    </submittedName>
</protein>
<evidence type="ECO:0000256" key="3">
    <source>
        <dbReference type="ARBA" id="ARBA00022806"/>
    </source>
</evidence>
<feature type="domain" description="DNA2/NAM7 helicase-like C-terminal" evidence="6">
    <location>
        <begin position="431"/>
        <end position="635"/>
    </location>
</feature>
<organism evidence="7 8">
    <name type="scientific">Glossina pallidipes</name>
    <name type="common">Tsetse fly</name>
    <dbReference type="NCBI Taxonomy" id="7398"/>
    <lineage>
        <taxon>Eukaryota</taxon>
        <taxon>Metazoa</taxon>
        <taxon>Ecdysozoa</taxon>
        <taxon>Arthropoda</taxon>
        <taxon>Hexapoda</taxon>
        <taxon>Insecta</taxon>
        <taxon>Pterygota</taxon>
        <taxon>Neoptera</taxon>
        <taxon>Endopterygota</taxon>
        <taxon>Diptera</taxon>
        <taxon>Brachycera</taxon>
        <taxon>Muscomorpha</taxon>
        <taxon>Hippoboscoidea</taxon>
        <taxon>Glossinidae</taxon>
        <taxon>Glossina</taxon>
    </lineage>
</organism>
<keyword evidence="8" id="KW-1185">Reference proteome</keyword>
<dbReference type="GO" id="GO:0005694">
    <property type="term" value="C:chromosome"/>
    <property type="evidence" value="ECO:0007669"/>
    <property type="project" value="UniProtKB-ARBA"/>
</dbReference>
<dbReference type="AlphaFoldDB" id="A0A1A9ZI50"/>
<dbReference type="GO" id="GO:0016787">
    <property type="term" value="F:hydrolase activity"/>
    <property type="evidence" value="ECO:0007669"/>
    <property type="project" value="UniProtKB-KW"/>
</dbReference>
<keyword evidence="1" id="KW-0547">Nucleotide-binding</keyword>
<name>A0A1A9ZI50_GLOPL</name>
<dbReference type="GO" id="GO:0005829">
    <property type="term" value="C:cytosol"/>
    <property type="evidence" value="ECO:0007669"/>
    <property type="project" value="TreeGrafter"/>
</dbReference>
<reference evidence="8" key="1">
    <citation type="submission" date="2014-03" db="EMBL/GenBank/DDBJ databases">
        <authorList>
            <person name="Aksoy S."/>
            <person name="Warren W."/>
            <person name="Wilson R.K."/>
        </authorList>
    </citation>
    <scope>NUCLEOTIDE SEQUENCE [LARGE SCALE GENOMIC DNA]</scope>
    <source>
        <strain evidence="8">IAEA</strain>
    </source>
</reference>
<dbReference type="Pfam" id="PF13086">
    <property type="entry name" value="AAA_11"/>
    <property type="match status" value="1"/>
</dbReference>
<dbReference type="Gene3D" id="3.40.50.300">
    <property type="entry name" value="P-loop containing nucleotide triphosphate hydrolases"/>
    <property type="match status" value="2"/>
</dbReference>
<evidence type="ECO:0000259" key="6">
    <source>
        <dbReference type="Pfam" id="PF13087"/>
    </source>
</evidence>
<dbReference type="InterPro" id="IPR045055">
    <property type="entry name" value="DNA2/NAM7-like"/>
</dbReference>
<accession>A0A1A9ZI50</accession>
<evidence type="ECO:0000256" key="2">
    <source>
        <dbReference type="ARBA" id="ARBA00022801"/>
    </source>
</evidence>
<dbReference type="STRING" id="7398.A0A1A9ZI50"/>
<reference evidence="7" key="2">
    <citation type="submission" date="2020-05" db="UniProtKB">
        <authorList>
            <consortium name="EnsemblMetazoa"/>
        </authorList>
    </citation>
    <scope>IDENTIFICATION</scope>
    <source>
        <strain evidence="7">IAEA</strain>
    </source>
</reference>
<dbReference type="PANTHER" id="PTHR10887">
    <property type="entry name" value="DNA2/NAM7 HELICASE FAMILY"/>
    <property type="match status" value="1"/>
</dbReference>
<evidence type="ECO:0000313" key="8">
    <source>
        <dbReference type="Proteomes" id="UP000092445"/>
    </source>
</evidence>
<dbReference type="EnsemblMetazoa" id="GPAI015321-RA">
    <property type="protein sequence ID" value="GPAI015321-PA"/>
    <property type="gene ID" value="GPAI015321"/>
</dbReference>
<dbReference type="SUPFAM" id="SSF52540">
    <property type="entry name" value="P-loop containing nucleoside triphosphate hydrolases"/>
    <property type="match status" value="1"/>
</dbReference>
<keyword evidence="3" id="KW-0347">Helicase</keyword>
<dbReference type="Pfam" id="PF13087">
    <property type="entry name" value="AAA_12"/>
    <property type="match status" value="1"/>
</dbReference>
<keyword evidence="4" id="KW-0067">ATP-binding</keyword>
<dbReference type="PANTHER" id="PTHR10887:SF419">
    <property type="entry name" value="RNA HELICASE MOV10L1"/>
    <property type="match status" value="1"/>
</dbReference>
<sequence length="682" mass="77739">MGSAISSAFRTIASGVGRFFSSSSSRNYSYGHGYIASSSSGNYSYGHGYKASSLSYANNHTVSPVYAHIDRRKRNDHKEIIRKFTVIYPLSFYPPSEAMKSSLDQNFSETALKKSSPIMSAYLENYYLHSENIHIIFRYLLEIEDLTVMSKYLPLQQKDIIIHSTGDKESREFMVKLNNIDNDINEIVGPFVDEVVLVPTYIAKFAGDVTGKIDGLLPHLYEQIYRNEAFFRRCAVVTSISKDVLRFRFNFDKNAEPLQVYDGEKYNLIIRPMRIPLRYQYRALELLTKDRTTRQYLFPVENSKNLLQNPTKNINEGMRALANGVNAIDPELLKRSNCKGGSHYYPAIEDIRNYRIIVTTLCSVGKLVTGGIGAGGFFTHIFIDEAGACSEPEALVGIMDVKSPKCEIILSGDHKQLGPVFKSERAAELGLSKSLMERLLERKCYSLDERGNYDRTLQFRLNQNYRCHPKILGLFNHLYYNNELQAKANPSDVNIAAKWHKLPNPNFPIIFQAVFGRTEHDKRSGSCFNNRELQVSMELLESLLTTGIDGSKVEQTDIAIISPYKQQCERFKKQLRDKKWSDVEIGTVNSFQGREKHIVIISLVRSFTSLGFVDEGQRLNVMLSRAKSLLIIIGNPVTLRRSADLKYILDACSNNGTFVNNDKKETPKYIKQRQQRKHQNKN</sequence>
<evidence type="ECO:0000256" key="1">
    <source>
        <dbReference type="ARBA" id="ARBA00022741"/>
    </source>
</evidence>
<feature type="domain" description="DNA2/NAM7 helicase helicase" evidence="5">
    <location>
        <begin position="351"/>
        <end position="424"/>
    </location>
</feature>
<dbReference type="GO" id="GO:0004386">
    <property type="term" value="F:helicase activity"/>
    <property type="evidence" value="ECO:0007669"/>
    <property type="project" value="UniProtKB-KW"/>
</dbReference>
<dbReference type="GO" id="GO:0035194">
    <property type="term" value="P:regulatory ncRNA-mediated post-transcriptional gene silencing"/>
    <property type="evidence" value="ECO:0007669"/>
    <property type="project" value="TreeGrafter"/>
</dbReference>
<dbReference type="VEuPathDB" id="VectorBase:GPAI015321"/>
<dbReference type="CDD" id="cd18808">
    <property type="entry name" value="SF1_C_Upf1"/>
    <property type="match status" value="1"/>
</dbReference>
<evidence type="ECO:0000313" key="7">
    <source>
        <dbReference type="EnsemblMetazoa" id="GPAI015321-PA"/>
    </source>
</evidence>
<dbReference type="InterPro" id="IPR041679">
    <property type="entry name" value="DNA2/NAM7-like_C"/>
</dbReference>
<dbReference type="GO" id="GO:0005524">
    <property type="term" value="F:ATP binding"/>
    <property type="evidence" value="ECO:0007669"/>
    <property type="project" value="UniProtKB-KW"/>
</dbReference>
<proteinExistence type="predicted"/>
<dbReference type="FunFam" id="3.40.50.300:FF:000326">
    <property type="entry name" value="P-loop containing nucleoside triphosphate hydrolase"/>
    <property type="match status" value="1"/>
</dbReference>
<keyword evidence="2" id="KW-0378">Hydrolase</keyword>
<dbReference type="Proteomes" id="UP000092445">
    <property type="component" value="Unassembled WGS sequence"/>
</dbReference>